<reference evidence="4 6" key="3">
    <citation type="submission" date="2019-03" db="EMBL/GenBank/DDBJ databases">
        <title>Burkholderia cepacia outbreak.</title>
        <authorList>
            <person name="Farzana R."/>
            <person name="Walsh T.R."/>
        </authorList>
    </citation>
    <scope>NUCLEOTIDE SEQUENCE [LARGE SCALE GENOMIC DNA]</scope>
    <source>
        <strain evidence="4">D13</strain>
        <strain evidence="6">d13</strain>
    </source>
</reference>
<evidence type="ECO:0000313" key="6">
    <source>
        <dbReference type="Proteomes" id="UP000298234"/>
    </source>
</evidence>
<evidence type="ECO:0000256" key="1">
    <source>
        <dbReference type="SAM" id="MobiDB-lite"/>
    </source>
</evidence>
<evidence type="ECO:0000313" key="3">
    <source>
        <dbReference type="EMBL" id="ATF79887.1"/>
    </source>
</evidence>
<reference evidence="3" key="2">
    <citation type="submission" date="2017-09" db="EMBL/GenBank/DDBJ databases">
        <title>FDA dAtabase for Regulatory Grade micrObial Sequences (FDA-ARGOS): Supporting development and validation of Infectious Disease Dx tests.</title>
        <authorList>
            <person name="Minogue T."/>
            <person name="Wolcott M."/>
            <person name="Wasieloski L."/>
            <person name="Aguilar W."/>
            <person name="Moore D."/>
            <person name="Tallon L."/>
            <person name="Sadzewicz L."/>
            <person name="Ott S."/>
            <person name="Zhao X."/>
            <person name="Nagaraj S."/>
            <person name="Vavikolanu K."/>
            <person name="Aluvathingal J."/>
            <person name="Nadendla S."/>
            <person name="Sichtig H."/>
        </authorList>
    </citation>
    <scope>NUCLEOTIDE SEQUENCE</scope>
    <source>
        <strain evidence="3">FDAARGOS_388</strain>
    </source>
</reference>
<dbReference type="Proteomes" id="UP000298234">
    <property type="component" value="Unassembled WGS sequence"/>
</dbReference>
<feature type="region of interest" description="Disordered" evidence="1">
    <location>
        <begin position="71"/>
        <end position="90"/>
    </location>
</feature>
<dbReference type="RefSeq" id="WP_027792140.1">
    <property type="nucleotide sequence ID" value="NZ_BCNU01000011.1"/>
</dbReference>
<keyword evidence="5" id="KW-1185">Reference proteome</keyword>
<feature type="chain" id="PRO_5042899194" evidence="2">
    <location>
        <begin position="21"/>
        <end position="90"/>
    </location>
</feature>
<gene>
    <name evidence="3" type="ORF">CO711_20905</name>
    <name evidence="4" type="ORF">E3D37_09410</name>
</gene>
<dbReference type="EMBL" id="CP023520">
    <property type="protein sequence ID" value="ATF79887.1"/>
    <property type="molecule type" value="Genomic_DNA"/>
</dbReference>
<keyword evidence="2" id="KW-0732">Signal</keyword>
<reference evidence="5" key="1">
    <citation type="submission" date="2017-09" db="EMBL/GenBank/DDBJ databases">
        <title>FDA dAtabase for Regulatory Grade micrObial Sequences (FDA-ARGOS): Supporting development and validation of Infectious Disease Dx tests.</title>
        <authorList>
            <person name="Minogue T."/>
            <person name="Wolcott M."/>
            <person name="Wasieloski L."/>
            <person name="Aguilar W."/>
            <person name="Moore D."/>
            <person name="Tallon L.J."/>
            <person name="Sadzewicz L."/>
            <person name="Ott S."/>
            <person name="Zhao X."/>
            <person name="Nagaraj S."/>
            <person name="Vavikolanu K."/>
            <person name="Aluvathingal J."/>
            <person name="Nadendla S."/>
            <person name="Sichtig H."/>
        </authorList>
    </citation>
    <scope>NUCLEOTIDE SEQUENCE [LARGE SCALE GENOMIC DNA]</scope>
    <source>
        <strain evidence="5">FDAARGOS_388</strain>
    </source>
</reference>
<evidence type="ECO:0000313" key="5">
    <source>
        <dbReference type="Proteomes" id="UP000218103"/>
    </source>
</evidence>
<protein>
    <submittedName>
        <fullName evidence="4">Uncharacterized protein</fullName>
    </submittedName>
</protein>
<feature type="signal peptide" evidence="2">
    <location>
        <begin position="1"/>
        <end position="20"/>
    </location>
</feature>
<organism evidence="4 6">
    <name type="scientific">Burkholderia cepacia</name>
    <name type="common">Pseudomonas cepacia</name>
    <dbReference type="NCBI Taxonomy" id="292"/>
    <lineage>
        <taxon>Bacteria</taxon>
        <taxon>Pseudomonadati</taxon>
        <taxon>Pseudomonadota</taxon>
        <taxon>Betaproteobacteria</taxon>
        <taxon>Burkholderiales</taxon>
        <taxon>Burkholderiaceae</taxon>
        <taxon>Burkholderia</taxon>
        <taxon>Burkholderia cepacia complex</taxon>
    </lineage>
</organism>
<dbReference type="Proteomes" id="UP000218103">
    <property type="component" value="Chromosome 3"/>
</dbReference>
<accession>A0AAP4RCR8</accession>
<proteinExistence type="predicted"/>
<dbReference type="AlphaFoldDB" id="A0AAP4RCR8"/>
<evidence type="ECO:0000256" key="2">
    <source>
        <dbReference type="SAM" id="SignalP"/>
    </source>
</evidence>
<evidence type="ECO:0000313" key="4">
    <source>
        <dbReference type="EMBL" id="TEU51082.1"/>
    </source>
</evidence>
<sequence>MSTPLTRRLHACLLVTSGLAAPVGLATPAERIRMTLPARSSFADRQAAGFPSTCLISSSTGATDVAIASDRHDSAASKPGALLQKPVCTT</sequence>
<dbReference type="EMBL" id="SNSQ01000008">
    <property type="protein sequence ID" value="TEU51082.1"/>
    <property type="molecule type" value="Genomic_DNA"/>
</dbReference>
<name>A0AAP4RCR8_BURCE</name>